<protein>
    <submittedName>
        <fullName evidence="7">Putative aquaporin AqpM</fullName>
    </submittedName>
</protein>
<sequence>MTYSNLQIFTVELIGTFILVVFATGSIVYDVEFFDGSLGIPFAAVAPFIALLIGVYSFGKISLAHFNPAVTIGYYITGHITKIQVLYYLIAEIIGALLGSLFVLSFIGEKPNLGANAPNYDFSIFLIFPVEVLASLMLMAVIFYVVYTKGLRGFSGVAIGGIVALDILFLAFISGASMNPARALAPALLSGTFDDLWLYWTAPFVGTIIAAFVFRGKFQAQRAQIRNNNDHVVD</sequence>
<keyword evidence="8" id="KW-1185">Reference proteome</keyword>
<dbReference type="RefSeq" id="WP_086907854.1">
    <property type="nucleotide sequence ID" value="NZ_CP021324.1"/>
</dbReference>
<reference evidence="7 8" key="1">
    <citation type="journal article" date="2017" name="Environ. Microbiol.">
        <title>Genome and epigenome of a novel marine Thaumarchaeota strain suggest viral infection, phosphorothioation DNA modification and multiple restriction systems.</title>
        <authorList>
            <person name="Ahlgren N.A."/>
            <person name="Chen Y."/>
            <person name="Needham D.M."/>
            <person name="Parada A.E."/>
            <person name="Sachdeva R."/>
            <person name="Trinh V."/>
            <person name="Chen T."/>
            <person name="Fuhrman J.A."/>
        </authorList>
    </citation>
    <scope>NUCLEOTIDE SEQUENCE [LARGE SCALE GENOMIC DNA]</scope>
    <source>
        <strain evidence="7 8">SPOT01</strain>
    </source>
</reference>
<organism evidence="7 8">
    <name type="scientific">Candidatus Nitrosomarinus catalinensis</name>
    <dbReference type="NCBI Taxonomy" id="1898749"/>
    <lineage>
        <taxon>Archaea</taxon>
        <taxon>Nitrososphaerota</taxon>
        <taxon>Nitrososphaeria</taxon>
        <taxon>Nitrosopumilales</taxon>
        <taxon>Nitrosopumilaceae</taxon>
        <taxon>Candidatus Nitrosomarinus</taxon>
    </lineage>
</organism>
<dbReference type="PROSITE" id="PS00221">
    <property type="entry name" value="MIP"/>
    <property type="match status" value="1"/>
</dbReference>
<keyword evidence="2" id="KW-0813">Transport</keyword>
<feature type="transmembrane region" description="Helical" evidence="6">
    <location>
        <begin position="154"/>
        <end position="176"/>
    </location>
</feature>
<dbReference type="GeneID" id="32901640"/>
<evidence type="ECO:0000256" key="4">
    <source>
        <dbReference type="ARBA" id="ARBA00022989"/>
    </source>
</evidence>
<evidence type="ECO:0000256" key="3">
    <source>
        <dbReference type="ARBA" id="ARBA00022692"/>
    </source>
</evidence>
<evidence type="ECO:0000313" key="8">
    <source>
        <dbReference type="Proteomes" id="UP000249949"/>
    </source>
</evidence>
<dbReference type="PANTHER" id="PTHR45724:SF13">
    <property type="entry name" value="AQUAPORIN NIP1-1-RELATED"/>
    <property type="match status" value="1"/>
</dbReference>
<dbReference type="AlphaFoldDB" id="A0A2Z2HLH5"/>
<dbReference type="InterPro" id="IPR034294">
    <property type="entry name" value="Aquaporin_transptr"/>
</dbReference>
<keyword evidence="3 6" id="KW-0812">Transmembrane</keyword>
<name>A0A2Z2HLH5_9ARCH</name>
<evidence type="ECO:0000256" key="5">
    <source>
        <dbReference type="ARBA" id="ARBA00023136"/>
    </source>
</evidence>
<feature type="transmembrane region" description="Helical" evidence="6">
    <location>
        <begin position="85"/>
        <end position="107"/>
    </location>
</feature>
<dbReference type="GO" id="GO:0016020">
    <property type="term" value="C:membrane"/>
    <property type="evidence" value="ECO:0007669"/>
    <property type="project" value="UniProtKB-SubCell"/>
</dbReference>
<dbReference type="InterPro" id="IPR022357">
    <property type="entry name" value="MIP_CS"/>
</dbReference>
<keyword evidence="4 6" id="KW-1133">Transmembrane helix</keyword>
<dbReference type="KEGG" id="nct:NMSP_1187"/>
<dbReference type="Pfam" id="PF00230">
    <property type="entry name" value="MIP"/>
    <property type="match status" value="1"/>
</dbReference>
<dbReference type="Proteomes" id="UP000249949">
    <property type="component" value="Chromosome"/>
</dbReference>
<dbReference type="GO" id="GO:0015267">
    <property type="term" value="F:channel activity"/>
    <property type="evidence" value="ECO:0007669"/>
    <property type="project" value="InterPro"/>
</dbReference>
<evidence type="ECO:0000256" key="1">
    <source>
        <dbReference type="ARBA" id="ARBA00004141"/>
    </source>
</evidence>
<comment type="subcellular location">
    <subcellularLocation>
        <location evidence="1">Membrane</location>
        <topology evidence="1">Multi-pass membrane protein</topology>
    </subcellularLocation>
</comment>
<dbReference type="EMBL" id="CP021324">
    <property type="protein sequence ID" value="ARS64803.1"/>
    <property type="molecule type" value="Genomic_DNA"/>
</dbReference>
<dbReference type="Gene3D" id="1.20.1080.10">
    <property type="entry name" value="Glycerol uptake facilitator protein"/>
    <property type="match status" value="1"/>
</dbReference>
<evidence type="ECO:0000256" key="6">
    <source>
        <dbReference type="SAM" id="Phobius"/>
    </source>
</evidence>
<feature type="transmembrane region" description="Helical" evidence="6">
    <location>
        <begin position="7"/>
        <end position="28"/>
    </location>
</feature>
<accession>A0A2Z2HLH5</accession>
<dbReference type="PANTHER" id="PTHR45724">
    <property type="entry name" value="AQUAPORIN NIP2-1"/>
    <property type="match status" value="1"/>
</dbReference>
<dbReference type="InterPro" id="IPR000425">
    <property type="entry name" value="MIP"/>
</dbReference>
<evidence type="ECO:0000313" key="7">
    <source>
        <dbReference type="EMBL" id="ARS64803.1"/>
    </source>
</evidence>
<keyword evidence="5 6" id="KW-0472">Membrane</keyword>
<dbReference type="PRINTS" id="PR00783">
    <property type="entry name" value="MINTRINSICP"/>
</dbReference>
<dbReference type="InterPro" id="IPR023271">
    <property type="entry name" value="Aquaporin-like"/>
</dbReference>
<dbReference type="OrthoDB" id="36050at2157"/>
<evidence type="ECO:0000256" key="2">
    <source>
        <dbReference type="ARBA" id="ARBA00022448"/>
    </source>
</evidence>
<dbReference type="SUPFAM" id="SSF81338">
    <property type="entry name" value="Aquaporin-like"/>
    <property type="match status" value="1"/>
</dbReference>
<feature type="transmembrane region" description="Helical" evidence="6">
    <location>
        <begin position="122"/>
        <end position="147"/>
    </location>
</feature>
<proteinExistence type="predicted"/>
<feature type="transmembrane region" description="Helical" evidence="6">
    <location>
        <begin position="40"/>
        <end position="58"/>
    </location>
</feature>
<gene>
    <name evidence="7" type="primary">aqpM_2</name>
    <name evidence="7" type="ORF">NMSP_1187</name>
</gene>
<feature type="transmembrane region" description="Helical" evidence="6">
    <location>
        <begin position="196"/>
        <end position="214"/>
    </location>
</feature>